<dbReference type="AlphaFoldDB" id="A0A392TY68"/>
<name>A0A392TY68_9FABA</name>
<dbReference type="Proteomes" id="UP000265520">
    <property type="component" value="Unassembled WGS sequence"/>
</dbReference>
<comment type="caution">
    <text evidence="1">The sequence shown here is derived from an EMBL/GenBank/DDBJ whole genome shotgun (WGS) entry which is preliminary data.</text>
</comment>
<evidence type="ECO:0000313" key="1">
    <source>
        <dbReference type="EMBL" id="MCI66092.1"/>
    </source>
</evidence>
<protein>
    <submittedName>
        <fullName evidence="1">Uncharacterized protein</fullName>
    </submittedName>
</protein>
<reference evidence="1 2" key="1">
    <citation type="journal article" date="2018" name="Front. Plant Sci.">
        <title>Red Clover (Trifolium pratense) and Zigzag Clover (T. medium) - A Picture of Genomic Similarities and Differences.</title>
        <authorList>
            <person name="Dluhosova J."/>
            <person name="Istvanek J."/>
            <person name="Nedelnik J."/>
            <person name="Repkova J."/>
        </authorList>
    </citation>
    <scope>NUCLEOTIDE SEQUENCE [LARGE SCALE GENOMIC DNA]</scope>
    <source>
        <strain evidence="2">cv. 10/8</strain>
        <tissue evidence="1">Leaf</tissue>
    </source>
</reference>
<sequence>MKKGALLNVRLLSCELVTKIIKLETDLQDREEKAKIFAYIMAELRAAQVSLAKLTEEKKSADDRVAELEA</sequence>
<keyword evidence="2" id="KW-1185">Reference proteome</keyword>
<evidence type="ECO:0000313" key="2">
    <source>
        <dbReference type="Proteomes" id="UP000265520"/>
    </source>
</evidence>
<feature type="non-terminal residue" evidence="1">
    <location>
        <position position="70"/>
    </location>
</feature>
<dbReference type="EMBL" id="LXQA010688475">
    <property type="protein sequence ID" value="MCI66092.1"/>
    <property type="molecule type" value="Genomic_DNA"/>
</dbReference>
<accession>A0A392TY68</accession>
<proteinExistence type="predicted"/>
<organism evidence="1 2">
    <name type="scientific">Trifolium medium</name>
    <dbReference type="NCBI Taxonomy" id="97028"/>
    <lineage>
        <taxon>Eukaryota</taxon>
        <taxon>Viridiplantae</taxon>
        <taxon>Streptophyta</taxon>
        <taxon>Embryophyta</taxon>
        <taxon>Tracheophyta</taxon>
        <taxon>Spermatophyta</taxon>
        <taxon>Magnoliopsida</taxon>
        <taxon>eudicotyledons</taxon>
        <taxon>Gunneridae</taxon>
        <taxon>Pentapetalae</taxon>
        <taxon>rosids</taxon>
        <taxon>fabids</taxon>
        <taxon>Fabales</taxon>
        <taxon>Fabaceae</taxon>
        <taxon>Papilionoideae</taxon>
        <taxon>50 kb inversion clade</taxon>
        <taxon>NPAAA clade</taxon>
        <taxon>Hologalegina</taxon>
        <taxon>IRL clade</taxon>
        <taxon>Trifolieae</taxon>
        <taxon>Trifolium</taxon>
    </lineage>
</organism>